<evidence type="ECO:0000313" key="2">
    <source>
        <dbReference type="EMBL" id="CAD8133544.1"/>
    </source>
</evidence>
<feature type="transmembrane region" description="Helical" evidence="1">
    <location>
        <begin position="206"/>
        <end position="232"/>
    </location>
</feature>
<name>A0A8S1S3V6_9CILI</name>
<keyword evidence="3" id="KW-1185">Reference proteome</keyword>
<evidence type="ECO:0008006" key="4">
    <source>
        <dbReference type="Google" id="ProtNLM"/>
    </source>
</evidence>
<organism evidence="2 3">
    <name type="scientific">Paramecium pentaurelia</name>
    <dbReference type="NCBI Taxonomy" id="43138"/>
    <lineage>
        <taxon>Eukaryota</taxon>
        <taxon>Sar</taxon>
        <taxon>Alveolata</taxon>
        <taxon>Ciliophora</taxon>
        <taxon>Intramacronucleata</taxon>
        <taxon>Oligohymenophorea</taxon>
        <taxon>Peniculida</taxon>
        <taxon>Parameciidae</taxon>
        <taxon>Paramecium</taxon>
    </lineage>
</organism>
<dbReference type="OrthoDB" id="307896at2759"/>
<comment type="caution">
    <text evidence="2">The sequence shown here is derived from an EMBL/GenBank/DDBJ whole genome shotgun (WGS) entry which is preliminary data.</text>
</comment>
<dbReference type="Proteomes" id="UP000689195">
    <property type="component" value="Unassembled WGS sequence"/>
</dbReference>
<feature type="transmembrane region" description="Helical" evidence="1">
    <location>
        <begin position="161"/>
        <end position="183"/>
    </location>
</feature>
<evidence type="ECO:0000313" key="3">
    <source>
        <dbReference type="Proteomes" id="UP000689195"/>
    </source>
</evidence>
<keyword evidence="1" id="KW-0812">Transmembrane</keyword>
<proteinExistence type="predicted"/>
<dbReference type="EMBL" id="CAJJDO010000002">
    <property type="protein sequence ID" value="CAD8133544.1"/>
    <property type="molecule type" value="Genomic_DNA"/>
</dbReference>
<reference evidence="2" key="1">
    <citation type="submission" date="2021-01" db="EMBL/GenBank/DDBJ databases">
        <authorList>
            <consortium name="Genoscope - CEA"/>
            <person name="William W."/>
        </authorList>
    </citation>
    <scope>NUCLEOTIDE SEQUENCE</scope>
</reference>
<keyword evidence="1" id="KW-1133">Transmembrane helix</keyword>
<sequence length="244" mass="29493">MENPLLDSDIIYKNNKDYAFLAQVSHNQDILGILLDEMNFKLKFISDDKIYLKCSICELLFVLQSHNNLSIQIFYQKKLKNQKDYSQDQCQQCQQFKNGECFKKCFKCDSNQIIGLLNEKQSIFCQICYSELCKNCDSNLEIFQQFPERCTQKIATNCQRYFYVITMIILSFIFLPIFMVLNFKKYKFQFQFMEFHQYILAKYKPVIILFFYQVFLIVYLIKVFIILINFVIDKNKERIHYYFD</sequence>
<accession>A0A8S1S3V6</accession>
<evidence type="ECO:0000256" key="1">
    <source>
        <dbReference type="SAM" id="Phobius"/>
    </source>
</evidence>
<keyword evidence="1" id="KW-0472">Membrane</keyword>
<gene>
    <name evidence="2" type="ORF">PPENT_87.1.T0020458</name>
</gene>
<protein>
    <recommendedName>
        <fullName evidence="4">Transmembrane protein</fullName>
    </recommendedName>
</protein>
<dbReference type="AlphaFoldDB" id="A0A8S1S3V6"/>